<dbReference type="PANTHER" id="PTHR45138:SF9">
    <property type="entry name" value="DIGUANYLATE CYCLASE DGCM-RELATED"/>
    <property type="match status" value="1"/>
</dbReference>
<dbReference type="InterPro" id="IPR000160">
    <property type="entry name" value="GGDEF_dom"/>
</dbReference>
<evidence type="ECO:0000313" key="2">
    <source>
        <dbReference type="EMBL" id="KUK88537.1"/>
    </source>
</evidence>
<dbReference type="GO" id="GO:0052621">
    <property type="term" value="F:diguanylate cyclase activity"/>
    <property type="evidence" value="ECO:0007669"/>
    <property type="project" value="TreeGrafter"/>
</dbReference>
<dbReference type="PATRIC" id="fig|1236046.5.peg.1105"/>
<dbReference type="Gene3D" id="3.30.70.270">
    <property type="match status" value="1"/>
</dbReference>
<feature type="domain" description="GGDEF" evidence="1">
    <location>
        <begin position="1"/>
        <end position="94"/>
    </location>
</feature>
<comment type="caution">
    <text evidence="2">The sequence shown here is derived from an EMBL/GenBank/DDBJ whole genome shotgun (WGS) entry which is preliminary data.</text>
</comment>
<proteinExistence type="predicted"/>
<accession>A0A124G0T5</accession>
<name>A0A124G0T5_9BACT</name>
<dbReference type="InterPro" id="IPR043128">
    <property type="entry name" value="Rev_trsase/Diguanyl_cyclase"/>
</dbReference>
<dbReference type="Pfam" id="PF00990">
    <property type="entry name" value="GGDEF"/>
    <property type="match status" value="1"/>
</dbReference>
<dbReference type="InterPro" id="IPR050469">
    <property type="entry name" value="Diguanylate_Cyclase"/>
</dbReference>
<evidence type="ECO:0000313" key="3">
    <source>
        <dbReference type="Proteomes" id="UP000055014"/>
    </source>
</evidence>
<dbReference type="Proteomes" id="UP000055014">
    <property type="component" value="Unassembled WGS sequence"/>
</dbReference>
<dbReference type="NCBIfam" id="TIGR00254">
    <property type="entry name" value="GGDEF"/>
    <property type="match status" value="1"/>
</dbReference>
<gene>
    <name evidence="2" type="ORF">XE02_1243</name>
</gene>
<dbReference type="PROSITE" id="PS50887">
    <property type="entry name" value="GGDEF"/>
    <property type="match status" value="1"/>
</dbReference>
<evidence type="ECO:0000259" key="1">
    <source>
        <dbReference type="PROSITE" id="PS50887"/>
    </source>
</evidence>
<protein>
    <submittedName>
        <fullName evidence="2">Diguanylate cyclase</fullName>
    </submittedName>
</protein>
<dbReference type="InterPro" id="IPR029787">
    <property type="entry name" value="Nucleotide_cyclase"/>
</dbReference>
<dbReference type="EMBL" id="LGGW01000132">
    <property type="protein sequence ID" value="KUK88537.1"/>
    <property type="molecule type" value="Genomic_DNA"/>
</dbReference>
<dbReference type="AlphaFoldDB" id="A0A124G0T5"/>
<sequence>MIIRNSDRIIRWGGDEFLLILPGVGVEGAESMGKRILDRLEKRSLEEDTTATVSIGITQYLGEGDSVDGMIYRADLALRAAKSKGKNRLQVYKKDCF</sequence>
<dbReference type="PANTHER" id="PTHR45138">
    <property type="entry name" value="REGULATORY COMPONENTS OF SENSORY TRANSDUCTION SYSTEM"/>
    <property type="match status" value="1"/>
</dbReference>
<dbReference type="SUPFAM" id="SSF55073">
    <property type="entry name" value="Nucleotide cyclase"/>
    <property type="match status" value="1"/>
</dbReference>
<organism evidence="2 3">
    <name type="scientific">Mesotoga infera</name>
    <dbReference type="NCBI Taxonomy" id="1236046"/>
    <lineage>
        <taxon>Bacteria</taxon>
        <taxon>Thermotogati</taxon>
        <taxon>Thermotogota</taxon>
        <taxon>Thermotogae</taxon>
        <taxon>Kosmotogales</taxon>
        <taxon>Kosmotogaceae</taxon>
        <taxon>Mesotoga</taxon>
    </lineage>
</organism>
<dbReference type="CDD" id="cd01949">
    <property type="entry name" value="GGDEF"/>
    <property type="match status" value="1"/>
</dbReference>
<reference evidence="3" key="1">
    <citation type="journal article" date="2015" name="MBio">
        <title>Genome-Resolved Metagenomic Analysis Reveals Roles for Candidate Phyla and Other Microbial Community Members in Biogeochemical Transformations in Oil Reservoirs.</title>
        <authorList>
            <person name="Hu P."/>
            <person name="Tom L."/>
            <person name="Singh A."/>
            <person name="Thomas B.C."/>
            <person name="Baker B.J."/>
            <person name="Piceno Y.M."/>
            <person name="Andersen G.L."/>
            <person name="Banfield J.F."/>
        </authorList>
    </citation>
    <scope>NUCLEOTIDE SEQUENCE [LARGE SCALE GENOMIC DNA]</scope>
</reference>